<keyword evidence="3 6" id="KW-0067">ATP-binding</keyword>
<dbReference type="GO" id="GO:0016887">
    <property type="term" value="F:ATP hydrolysis activity"/>
    <property type="evidence" value="ECO:0007669"/>
    <property type="project" value="InterPro"/>
</dbReference>
<dbReference type="InterPro" id="IPR003439">
    <property type="entry name" value="ABC_transporter-like_ATP-bd"/>
</dbReference>
<evidence type="ECO:0000256" key="3">
    <source>
        <dbReference type="ARBA" id="ARBA00022840"/>
    </source>
</evidence>
<dbReference type="GO" id="GO:0005886">
    <property type="term" value="C:plasma membrane"/>
    <property type="evidence" value="ECO:0007669"/>
    <property type="project" value="TreeGrafter"/>
</dbReference>
<reference evidence="6 7" key="1">
    <citation type="submission" date="2017-04" db="EMBL/GenBank/DDBJ databases">
        <authorList>
            <person name="Afonso C.L."/>
            <person name="Miller P.J."/>
            <person name="Scott M.A."/>
            <person name="Spackman E."/>
            <person name="Goraichik I."/>
            <person name="Dimitrov K.M."/>
            <person name="Suarez D.L."/>
            <person name="Swayne D.E."/>
        </authorList>
    </citation>
    <scope>NUCLEOTIDE SEQUENCE [LARGE SCALE GENOMIC DNA]</scope>
    <source>
        <strain evidence="6 7">DSM 3385</strain>
    </source>
</reference>
<dbReference type="Gene3D" id="3.40.50.300">
    <property type="entry name" value="P-loop containing nucleotide triphosphate hydrolases"/>
    <property type="match status" value="1"/>
</dbReference>
<dbReference type="InterPro" id="IPR017911">
    <property type="entry name" value="MacB-like_ATP-bd"/>
</dbReference>
<evidence type="ECO:0000259" key="5">
    <source>
        <dbReference type="PROSITE" id="PS50893"/>
    </source>
</evidence>
<accession>A0A1W2EE26</accession>
<keyword evidence="7" id="KW-1185">Reference proteome</keyword>
<gene>
    <name evidence="6" type="ORF">SAMN02746065_1298</name>
</gene>
<dbReference type="PANTHER" id="PTHR24220:SF689">
    <property type="entry name" value="LIPOPROTEIN-RELEASING SYSTEM ATP-BINDING PROTEIN LOLD"/>
    <property type="match status" value="1"/>
</dbReference>
<name>A0A1W2EE26_9BACT</name>
<dbReference type="FunFam" id="3.40.50.300:FF:000032">
    <property type="entry name" value="Export ABC transporter ATP-binding protein"/>
    <property type="match status" value="1"/>
</dbReference>
<dbReference type="PANTHER" id="PTHR24220">
    <property type="entry name" value="IMPORT ATP-BINDING PROTEIN"/>
    <property type="match status" value="1"/>
</dbReference>
<dbReference type="OrthoDB" id="9809450at2"/>
<keyword evidence="2" id="KW-0547">Nucleotide-binding</keyword>
<organism evidence="6 7">
    <name type="scientific">Desulfocicer vacuolatum DSM 3385</name>
    <dbReference type="NCBI Taxonomy" id="1121400"/>
    <lineage>
        <taxon>Bacteria</taxon>
        <taxon>Pseudomonadati</taxon>
        <taxon>Thermodesulfobacteriota</taxon>
        <taxon>Desulfobacteria</taxon>
        <taxon>Desulfobacterales</taxon>
        <taxon>Desulfobacteraceae</taxon>
        <taxon>Desulfocicer</taxon>
    </lineage>
</organism>
<dbReference type="GO" id="GO:0098796">
    <property type="term" value="C:membrane protein complex"/>
    <property type="evidence" value="ECO:0007669"/>
    <property type="project" value="UniProtKB-ARBA"/>
</dbReference>
<evidence type="ECO:0000256" key="2">
    <source>
        <dbReference type="ARBA" id="ARBA00022741"/>
    </source>
</evidence>
<sequence length="226" mass="24927">MTNIPILSVSRLEKSYPQAGTAPLKVISNTGFTIFSGETIAITGQSGSGKSTLMALLAGLDTPDSGTILLKEQNLNRMNQDQLARFRAKQIGVIFQQFHLMPHLTAMENIMLPLEILKYHPKKIHTRTRRVLEQVGLTRRRDHLPAQLSGGECQRVAIARALVVKPALLLADEPTGNLDNNTGEQVADLLFDLVTSSGMTLIVVTHNMDLAHRCQRCLELKKGKLQ</sequence>
<dbReference type="AlphaFoldDB" id="A0A1W2EE26"/>
<dbReference type="PROSITE" id="PS50893">
    <property type="entry name" value="ABC_TRANSPORTER_2"/>
    <property type="match status" value="1"/>
</dbReference>
<dbReference type="InterPro" id="IPR015854">
    <property type="entry name" value="ABC_transpr_LolD-like"/>
</dbReference>
<dbReference type="PROSITE" id="PS00211">
    <property type="entry name" value="ABC_TRANSPORTER_1"/>
    <property type="match status" value="1"/>
</dbReference>
<feature type="domain" description="ABC transporter" evidence="5">
    <location>
        <begin position="7"/>
        <end position="226"/>
    </location>
</feature>
<dbReference type="EMBL" id="FWXY01000029">
    <property type="protein sequence ID" value="SMD07576.1"/>
    <property type="molecule type" value="Genomic_DNA"/>
</dbReference>
<proteinExistence type="inferred from homology"/>
<dbReference type="GO" id="GO:0005524">
    <property type="term" value="F:ATP binding"/>
    <property type="evidence" value="ECO:0007669"/>
    <property type="project" value="UniProtKB-KW"/>
</dbReference>
<evidence type="ECO:0000313" key="7">
    <source>
        <dbReference type="Proteomes" id="UP000192418"/>
    </source>
</evidence>
<dbReference type="STRING" id="1121400.SAMN02746065_1298"/>
<protein>
    <submittedName>
        <fullName evidence="6">Putative ABC transport system ATP-binding protein</fullName>
    </submittedName>
</protein>
<dbReference type="InterPro" id="IPR027417">
    <property type="entry name" value="P-loop_NTPase"/>
</dbReference>
<dbReference type="SMART" id="SM00382">
    <property type="entry name" value="AAA"/>
    <property type="match status" value="1"/>
</dbReference>
<dbReference type="InterPro" id="IPR003593">
    <property type="entry name" value="AAA+_ATPase"/>
</dbReference>
<evidence type="ECO:0000313" key="6">
    <source>
        <dbReference type="EMBL" id="SMD07576.1"/>
    </source>
</evidence>
<evidence type="ECO:0000256" key="1">
    <source>
        <dbReference type="ARBA" id="ARBA00022448"/>
    </source>
</evidence>
<dbReference type="CDD" id="cd03255">
    <property type="entry name" value="ABC_MJ0796_LolCDE_FtsE"/>
    <property type="match status" value="1"/>
</dbReference>
<dbReference type="Proteomes" id="UP000192418">
    <property type="component" value="Unassembled WGS sequence"/>
</dbReference>
<dbReference type="InterPro" id="IPR017871">
    <property type="entry name" value="ABC_transporter-like_CS"/>
</dbReference>
<keyword evidence="1" id="KW-0813">Transport</keyword>
<comment type="similarity">
    <text evidence="4">Belongs to the ABC transporter superfamily. Macrolide exporter (TC 3.A.1.122) family.</text>
</comment>
<dbReference type="Pfam" id="PF00005">
    <property type="entry name" value="ABC_tran"/>
    <property type="match status" value="1"/>
</dbReference>
<dbReference type="RefSeq" id="WP_084071482.1">
    <property type="nucleotide sequence ID" value="NZ_FWXY01000029.1"/>
</dbReference>
<dbReference type="GO" id="GO:0022857">
    <property type="term" value="F:transmembrane transporter activity"/>
    <property type="evidence" value="ECO:0007669"/>
    <property type="project" value="TreeGrafter"/>
</dbReference>
<dbReference type="SUPFAM" id="SSF52540">
    <property type="entry name" value="P-loop containing nucleoside triphosphate hydrolases"/>
    <property type="match status" value="1"/>
</dbReference>
<evidence type="ECO:0000256" key="4">
    <source>
        <dbReference type="ARBA" id="ARBA00038388"/>
    </source>
</evidence>